<name>A0A069RGJ0_PEPLI</name>
<dbReference type="AlphaFoldDB" id="A0A069RGJ0"/>
<dbReference type="EMBL" id="JJMM01000005">
    <property type="protein sequence ID" value="KDR96101.1"/>
    <property type="molecule type" value="Genomic_DNA"/>
</dbReference>
<feature type="transmembrane region" description="Helical" evidence="1">
    <location>
        <begin position="32"/>
        <end position="49"/>
    </location>
</feature>
<keyword evidence="1" id="KW-1133">Transmembrane helix</keyword>
<comment type="caution">
    <text evidence="2">The sequence shown here is derived from an EMBL/GenBank/DDBJ whole genome shotgun (WGS) entry which is preliminary data.</text>
</comment>
<sequence length="90" mass="10882">MKKIFDEFLVFALSFVVFFIGARLLFDDFKINNLQITLILLLAFANIAIRNWLIRLQQAKNIRNREFELIRRLVFICFIGIYFFIYKRLA</sequence>
<reference evidence="2 3" key="1">
    <citation type="submission" date="2014-03" db="EMBL/GenBank/DDBJ databases">
        <title>Genome sequence of Clostridium litorale W6, DSM 5388.</title>
        <authorList>
            <person name="Poehlein A."/>
            <person name="Jagirdar A."/>
            <person name="Khonsari B."/>
            <person name="Chibani C.M."/>
            <person name="Gutierrez Gutierrez D.A."/>
            <person name="Davydova E."/>
            <person name="Alghaithi H.S."/>
            <person name="Nair K.P."/>
            <person name="Dhamotharan K."/>
            <person name="Chandran L."/>
            <person name="G W."/>
            <person name="Daniel R."/>
        </authorList>
    </citation>
    <scope>NUCLEOTIDE SEQUENCE [LARGE SCALE GENOMIC DNA]</scope>
    <source>
        <strain evidence="2 3">W6</strain>
    </source>
</reference>
<gene>
    <name evidence="2" type="ORF">CLIT_5c01130</name>
</gene>
<dbReference type="STRING" id="1121324.CLIT_5c01130"/>
<accession>A0A069RGJ0</accession>
<keyword evidence="1" id="KW-0472">Membrane</keyword>
<organism evidence="2 3">
    <name type="scientific">Peptoclostridium litorale DSM 5388</name>
    <dbReference type="NCBI Taxonomy" id="1121324"/>
    <lineage>
        <taxon>Bacteria</taxon>
        <taxon>Bacillati</taxon>
        <taxon>Bacillota</taxon>
        <taxon>Clostridia</taxon>
        <taxon>Peptostreptococcales</taxon>
        <taxon>Peptoclostridiaceae</taxon>
        <taxon>Peptoclostridium</taxon>
    </lineage>
</organism>
<feature type="transmembrane region" description="Helical" evidence="1">
    <location>
        <begin position="7"/>
        <end position="26"/>
    </location>
</feature>
<evidence type="ECO:0000313" key="3">
    <source>
        <dbReference type="Proteomes" id="UP000027946"/>
    </source>
</evidence>
<keyword evidence="1" id="KW-0812">Transmembrane</keyword>
<evidence type="ECO:0000256" key="1">
    <source>
        <dbReference type="SAM" id="Phobius"/>
    </source>
</evidence>
<dbReference type="Proteomes" id="UP000027946">
    <property type="component" value="Unassembled WGS sequence"/>
</dbReference>
<protein>
    <submittedName>
        <fullName evidence="2">Uncharacterized protein</fullName>
    </submittedName>
</protein>
<evidence type="ECO:0000313" key="2">
    <source>
        <dbReference type="EMBL" id="KDR96101.1"/>
    </source>
</evidence>
<feature type="transmembrane region" description="Helical" evidence="1">
    <location>
        <begin position="69"/>
        <end position="86"/>
    </location>
</feature>
<keyword evidence="3" id="KW-1185">Reference proteome</keyword>
<proteinExistence type="predicted"/>
<dbReference type="RefSeq" id="WP_038262711.1">
    <property type="nucleotide sequence ID" value="NZ_FSRH01000007.1"/>
</dbReference>